<dbReference type="EMBL" id="LDAU01000122">
    <property type="protein sequence ID" value="KRX04016.1"/>
    <property type="molecule type" value="Genomic_DNA"/>
</dbReference>
<dbReference type="SMART" id="SM00261">
    <property type="entry name" value="FU"/>
    <property type="match status" value="2"/>
</dbReference>
<sequence>MESATVFMYDEQIQYQTDVNSNFVLINGNFDVSYKQYELVVNGFINPYASNKKNVTISILDDQYNLVGKEIIQTQFKPYSLQQLNLIPESKYTFQATVLQINFTNFNIYPVDTYFKLKLPISNNEAPQGQQFYPLGNEYNCYGQQNLETQLSCNFQSGELYIFDGVKQTKENQGEIFIINITDFINPYSLNIQSGFEFYVYDKETNSIIEQYLDGFVKPNYASDFNSVQINPTNEIKAVGILNMISNDYLDITYQDYIINITNCFPQYLYKTTIQFQIQNILNQNYIKDPERSFQIYLYDGEDFQILKRTQNLIYQLEPGDITNINLQFSNNQVSSQTKLQIQFTLTNSLTNNGWLQIQIPSQLNLDDQIEQQCNESFLIQNLSQNSICSIKNNQINITQTFDLQTPKNYDIIFEIQNLQTPQTNQTTDSFIISSFEGQYLIDKQSKNIKATFQPQQIQLIDFYSENSQQTNQISNYLLSFDSLQNPFLQEPVAPFKFQIFDQNNYMISDYIDQTGIQEFVSVDLPYVDISLDSHYISEITQYKFQLQNNMYFSGFVQIVFPESIQIQQSNCIFAINDEQIEEQYYSCDLISSVEIQINFLNGFEVVQNSKILIVIKQVKNSYQSGVNVSDYFQIFTYNKQGVQVEKKQIFTGFEYICEQGCSQCQHQKDNCNQCEQNYELKNENKCQKSCEKGYYLKGESCVECNIENCKECEEDSCTKCVEGYYLLQKNDEQKRYECKIENQYIQLEIIQILNHTQHHQKEFTQQVYFKRVQPLGQFYCSLAKQQINSNMTLNVKIRNQQFK</sequence>
<dbReference type="AlphaFoldDB" id="A0A0V0QPW1"/>
<protein>
    <submittedName>
        <fullName evidence="1">Insulin-like growth factor binding protein, N-terminal</fullName>
    </submittedName>
</protein>
<evidence type="ECO:0000313" key="1">
    <source>
        <dbReference type="EMBL" id="KRX04016.1"/>
    </source>
</evidence>
<dbReference type="Proteomes" id="UP000054937">
    <property type="component" value="Unassembled WGS sequence"/>
</dbReference>
<dbReference type="SUPFAM" id="SSF57184">
    <property type="entry name" value="Growth factor receptor domain"/>
    <property type="match status" value="1"/>
</dbReference>
<gene>
    <name evidence="1" type="ORF">PPERSA_12463</name>
</gene>
<accession>A0A0V0QPW1</accession>
<comment type="caution">
    <text evidence="1">The sequence shown here is derived from an EMBL/GenBank/DDBJ whole genome shotgun (WGS) entry which is preliminary data.</text>
</comment>
<dbReference type="InterPro" id="IPR009030">
    <property type="entry name" value="Growth_fac_rcpt_cys_sf"/>
</dbReference>
<proteinExistence type="predicted"/>
<reference evidence="1 2" key="1">
    <citation type="journal article" date="2015" name="Sci. Rep.">
        <title>Genome of the facultative scuticociliatosis pathogen Pseudocohnilembus persalinus provides insight into its virulence through horizontal gene transfer.</title>
        <authorList>
            <person name="Xiong J."/>
            <person name="Wang G."/>
            <person name="Cheng J."/>
            <person name="Tian M."/>
            <person name="Pan X."/>
            <person name="Warren A."/>
            <person name="Jiang C."/>
            <person name="Yuan D."/>
            <person name="Miao W."/>
        </authorList>
    </citation>
    <scope>NUCLEOTIDE SEQUENCE [LARGE SCALE GENOMIC DNA]</scope>
    <source>
        <strain evidence="1">36N120E</strain>
    </source>
</reference>
<dbReference type="Gene3D" id="2.10.220.10">
    <property type="entry name" value="Hormone Receptor, Insulin-like Growth Factor Receptor 1, Chain A, domain 2"/>
    <property type="match status" value="1"/>
</dbReference>
<dbReference type="InterPro" id="IPR006212">
    <property type="entry name" value="Furin_repeat"/>
</dbReference>
<organism evidence="1 2">
    <name type="scientific">Pseudocohnilembus persalinus</name>
    <name type="common">Ciliate</name>
    <dbReference type="NCBI Taxonomy" id="266149"/>
    <lineage>
        <taxon>Eukaryota</taxon>
        <taxon>Sar</taxon>
        <taxon>Alveolata</taxon>
        <taxon>Ciliophora</taxon>
        <taxon>Intramacronucleata</taxon>
        <taxon>Oligohymenophorea</taxon>
        <taxon>Scuticociliatia</taxon>
        <taxon>Philasterida</taxon>
        <taxon>Pseudocohnilembidae</taxon>
        <taxon>Pseudocohnilembus</taxon>
    </lineage>
</organism>
<dbReference type="InParanoid" id="A0A0V0QPW1"/>
<evidence type="ECO:0000313" key="2">
    <source>
        <dbReference type="Proteomes" id="UP000054937"/>
    </source>
</evidence>
<keyword evidence="2" id="KW-1185">Reference proteome</keyword>
<name>A0A0V0QPW1_PSEPJ</name>